<evidence type="ECO:0000256" key="5">
    <source>
        <dbReference type="ARBA" id="ARBA00022989"/>
    </source>
</evidence>
<dbReference type="InterPro" id="IPR015720">
    <property type="entry name" value="Emp24-like"/>
</dbReference>
<dbReference type="PANTHER" id="PTHR22811">
    <property type="entry name" value="TRANSMEMBRANE EMP24 DOMAIN-CONTAINING PROTEIN"/>
    <property type="match status" value="1"/>
</dbReference>
<keyword evidence="4 9" id="KW-0732">Signal</keyword>
<proteinExistence type="inferred from homology"/>
<dbReference type="EMBL" id="JARPMG010000001">
    <property type="protein sequence ID" value="KAJ8104294.1"/>
    <property type="molecule type" value="Genomic_DNA"/>
</dbReference>
<dbReference type="GeneID" id="80881620"/>
<evidence type="ECO:0000313" key="11">
    <source>
        <dbReference type="EMBL" id="KAJ8104294.1"/>
    </source>
</evidence>
<evidence type="ECO:0000256" key="4">
    <source>
        <dbReference type="ARBA" id="ARBA00022729"/>
    </source>
</evidence>
<comment type="caution">
    <text evidence="11">The sequence shown here is derived from an EMBL/GenBank/DDBJ whole genome shotgun (WGS) entry which is preliminary data.</text>
</comment>
<feature type="signal peptide" evidence="9">
    <location>
        <begin position="1"/>
        <end position="29"/>
    </location>
</feature>
<evidence type="ECO:0000259" key="10">
    <source>
        <dbReference type="PROSITE" id="PS50866"/>
    </source>
</evidence>
<name>A0AAD7QZI6_9ASCO</name>
<evidence type="ECO:0000256" key="7">
    <source>
        <dbReference type="RuleBase" id="RU003827"/>
    </source>
</evidence>
<dbReference type="Proteomes" id="UP001217417">
    <property type="component" value="Unassembled WGS sequence"/>
</dbReference>
<evidence type="ECO:0000256" key="8">
    <source>
        <dbReference type="SAM" id="Phobius"/>
    </source>
</evidence>
<comment type="subcellular location">
    <subcellularLocation>
        <location evidence="1 7">Membrane</location>
        <topology evidence="1 7">Single-pass type I membrane protein</topology>
    </subcellularLocation>
</comment>
<feature type="transmembrane region" description="Helical" evidence="8">
    <location>
        <begin position="193"/>
        <end position="213"/>
    </location>
</feature>
<gene>
    <name evidence="11" type="ORF">POJ06DRAFT_244167</name>
</gene>
<evidence type="ECO:0000256" key="9">
    <source>
        <dbReference type="SAM" id="SignalP"/>
    </source>
</evidence>
<evidence type="ECO:0000256" key="6">
    <source>
        <dbReference type="ARBA" id="ARBA00023136"/>
    </source>
</evidence>
<dbReference type="AlphaFoldDB" id="A0AAD7QZI6"/>
<keyword evidence="12" id="KW-1185">Reference proteome</keyword>
<accession>A0AAD7QZI6</accession>
<dbReference type="InterPro" id="IPR009038">
    <property type="entry name" value="GOLD_dom"/>
</dbReference>
<keyword evidence="3 7" id="KW-0812">Transmembrane</keyword>
<evidence type="ECO:0000256" key="2">
    <source>
        <dbReference type="ARBA" id="ARBA00007104"/>
    </source>
</evidence>
<dbReference type="GO" id="GO:0016020">
    <property type="term" value="C:membrane"/>
    <property type="evidence" value="ECO:0007669"/>
    <property type="project" value="UniProtKB-SubCell"/>
</dbReference>
<dbReference type="PROSITE" id="PS50866">
    <property type="entry name" value="GOLD"/>
    <property type="match status" value="1"/>
</dbReference>
<dbReference type="RefSeq" id="XP_056047744.1">
    <property type="nucleotide sequence ID" value="XM_056186454.1"/>
</dbReference>
<evidence type="ECO:0000256" key="3">
    <source>
        <dbReference type="ARBA" id="ARBA00022692"/>
    </source>
</evidence>
<keyword evidence="5 8" id="KW-1133">Transmembrane helix</keyword>
<sequence length="223" mass="25001">MRPRISLRLSSSILIGVLLLVIVATPTRALKMIVNAQPAGSVTPRCIRNFVSKDSLVVVNVKTNGKKGDGQVLNMSIMDSVGNEYGRPKDIVGESRTAFTAHNNAAFDVCFENIQQGSRGYGLNREVDLDIDIGADARDWNAVGQTEKLKPMELELRRIEESVDEIVAQMDYLRQREQKLRDTNESTNDRVKFFALGTLFALLGLGLWQVAYLRQYFKSKHLI</sequence>
<feature type="chain" id="PRO_5042113054" evidence="9">
    <location>
        <begin position="30"/>
        <end position="223"/>
    </location>
</feature>
<comment type="similarity">
    <text evidence="2 7">Belongs to the EMP24/GP25L family.</text>
</comment>
<evidence type="ECO:0000313" key="12">
    <source>
        <dbReference type="Proteomes" id="UP001217417"/>
    </source>
</evidence>
<dbReference type="Pfam" id="PF01105">
    <property type="entry name" value="EMP24_GP25L"/>
    <property type="match status" value="1"/>
</dbReference>
<protein>
    <submittedName>
        <fullName evidence="11">Emp24/gp25L/p24 family/GOLD-domain-containing protein</fullName>
    </submittedName>
</protein>
<dbReference type="SMART" id="SM01190">
    <property type="entry name" value="EMP24_GP25L"/>
    <property type="match status" value="1"/>
</dbReference>
<keyword evidence="6 8" id="KW-0472">Membrane</keyword>
<reference evidence="11" key="1">
    <citation type="submission" date="2023-03" db="EMBL/GenBank/DDBJ databases">
        <title>Near-Complete genome sequence of Lipomyces tetrasporous NRRL Y-64009, an oleaginous yeast capable of growing on lignocellulosic hydrolysates.</title>
        <authorList>
            <consortium name="Lawrence Berkeley National Laboratory"/>
            <person name="Jagtap S.S."/>
            <person name="Liu J.-J."/>
            <person name="Walukiewicz H.E."/>
            <person name="Pangilinan J."/>
            <person name="Lipzen A."/>
            <person name="Ahrendt S."/>
            <person name="Koriabine M."/>
            <person name="Cobaugh K."/>
            <person name="Salamov A."/>
            <person name="Yoshinaga Y."/>
            <person name="Ng V."/>
            <person name="Daum C."/>
            <person name="Grigoriev I.V."/>
            <person name="Slininger P.J."/>
            <person name="Dien B.S."/>
            <person name="Jin Y.-S."/>
            <person name="Rao C.V."/>
        </authorList>
    </citation>
    <scope>NUCLEOTIDE SEQUENCE</scope>
    <source>
        <strain evidence="11">NRRL Y-64009</strain>
    </source>
</reference>
<feature type="domain" description="GOLD" evidence="10">
    <location>
        <begin position="44"/>
        <end position="133"/>
    </location>
</feature>
<organism evidence="11 12">
    <name type="scientific">Lipomyces tetrasporus</name>
    <dbReference type="NCBI Taxonomy" id="54092"/>
    <lineage>
        <taxon>Eukaryota</taxon>
        <taxon>Fungi</taxon>
        <taxon>Dikarya</taxon>
        <taxon>Ascomycota</taxon>
        <taxon>Saccharomycotina</taxon>
        <taxon>Lipomycetes</taxon>
        <taxon>Lipomycetales</taxon>
        <taxon>Lipomycetaceae</taxon>
        <taxon>Lipomyces</taxon>
    </lineage>
</organism>
<evidence type="ECO:0000256" key="1">
    <source>
        <dbReference type="ARBA" id="ARBA00004479"/>
    </source>
</evidence>